<evidence type="ECO:0000256" key="2">
    <source>
        <dbReference type="ARBA" id="ARBA00023125"/>
    </source>
</evidence>
<dbReference type="InterPro" id="IPR003313">
    <property type="entry name" value="AraC-bd"/>
</dbReference>
<keyword evidence="1" id="KW-0805">Transcription regulation</keyword>
<feature type="domain" description="HTH araC/xylS-type" evidence="5">
    <location>
        <begin position="159"/>
        <end position="260"/>
    </location>
</feature>
<name>A0ABQ1KJY3_9GAMM</name>
<gene>
    <name evidence="6" type="ORF">GCM10011352_23770</name>
</gene>
<dbReference type="PROSITE" id="PS00041">
    <property type="entry name" value="HTH_ARAC_FAMILY_1"/>
    <property type="match status" value="1"/>
</dbReference>
<dbReference type="CDD" id="cd06124">
    <property type="entry name" value="cupin_NimR-like_N"/>
    <property type="match status" value="1"/>
</dbReference>
<dbReference type="InterPro" id="IPR020449">
    <property type="entry name" value="Tscrpt_reg_AraC-type_HTH"/>
</dbReference>
<dbReference type="PANTHER" id="PTHR11019">
    <property type="entry name" value="HTH-TYPE TRANSCRIPTIONAL REGULATOR NIMR"/>
    <property type="match status" value="1"/>
</dbReference>
<dbReference type="PANTHER" id="PTHR11019:SF190">
    <property type="entry name" value="ARAC-FAMILY REGULATORY PROTEIN"/>
    <property type="match status" value="1"/>
</dbReference>
<reference evidence="7" key="1">
    <citation type="journal article" date="2019" name="Int. J. Syst. Evol. Microbiol.">
        <title>The Global Catalogue of Microorganisms (GCM) 10K type strain sequencing project: providing services to taxonomists for standard genome sequencing and annotation.</title>
        <authorList>
            <consortium name="The Broad Institute Genomics Platform"/>
            <consortium name="The Broad Institute Genome Sequencing Center for Infectious Disease"/>
            <person name="Wu L."/>
            <person name="Ma J."/>
        </authorList>
    </citation>
    <scope>NUCLEOTIDE SEQUENCE [LARGE SCALE GENOMIC DNA]</scope>
    <source>
        <strain evidence="7">CGMCC 1.15341</strain>
    </source>
</reference>
<keyword evidence="7" id="KW-1185">Reference proteome</keyword>
<dbReference type="InterPro" id="IPR018062">
    <property type="entry name" value="HTH_AraC-typ_CS"/>
</dbReference>
<dbReference type="EMBL" id="BMIJ01000004">
    <property type="protein sequence ID" value="GGB96871.1"/>
    <property type="molecule type" value="Genomic_DNA"/>
</dbReference>
<evidence type="ECO:0000256" key="4">
    <source>
        <dbReference type="ARBA" id="ARBA00023163"/>
    </source>
</evidence>
<dbReference type="InterPro" id="IPR018060">
    <property type="entry name" value="HTH_AraC"/>
</dbReference>
<dbReference type="InterPro" id="IPR014710">
    <property type="entry name" value="RmlC-like_jellyroll"/>
</dbReference>
<dbReference type="Gene3D" id="1.10.10.60">
    <property type="entry name" value="Homeodomain-like"/>
    <property type="match status" value="1"/>
</dbReference>
<evidence type="ECO:0000256" key="3">
    <source>
        <dbReference type="ARBA" id="ARBA00023159"/>
    </source>
</evidence>
<dbReference type="Proteomes" id="UP000629025">
    <property type="component" value="Unassembled WGS sequence"/>
</dbReference>
<keyword evidence="2" id="KW-0238">DNA-binding</keyword>
<dbReference type="InterPro" id="IPR009057">
    <property type="entry name" value="Homeodomain-like_sf"/>
</dbReference>
<accession>A0ABQ1KJY3</accession>
<comment type="caution">
    <text evidence="6">The sequence shown here is derived from an EMBL/GenBank/DDBJ whole genome shotgun (WGS) entry which is preliminary data.</text>
</comment>
<evidence type="ECO:0000313" key="6">
    <source>
        <dbReference type="EMBL" id="GGB96871.1"/>
    </source>
</evidence>
<evidence type="ECO:0000256" key="1">
    <source>
        <dbReference type="ARBA" id="ARBA00023015"/>
    </source>
</evidence>
<dbReference type="SUPFAM" id="SSF46689">
    <property type="entry name" value="Homeodomain-like"/>
    <property type="match status" value="1"/>
</dbReference>
<dbReference type="RefSeq" id="WP_188748518.1">
    <property type="nucleotide sequence ID" value="NZ_BMIJ01000004.1"/>
</dbReference>
<keyword evidence="4" id="KW-0804">Transcription</keyword>
<evidence type="ECO:0000259" key="5">
    <source>
        <dbReference type="PROSITE" id="PS01124"/>
    </source>
</evidence>
<sequence length="263" mass="29335">MALPTRQLADTPYTTELPSPICFRTACVPADAAYPVHSHLWGEFVYTFSGVMEVKVGYQQYLVPTQYGLWLPPNVEHQGLNRYEACHCSLYVAEPISHVLPNTTCALTVTPLVSAMLEHLKARALTPPYNEEDQRLLQVLVDQLAMAECVGSYLPSSDDPLLAPILEQLDNSPGDNATLTELANRVHTTERTLIRRCQRDLGMSLAEWRQRLRVIKALPMLEAGDKVESIALDLGYGSSSAFINMFRRLMGVTPDEYRKGLNG</sequence>
<proteinExistence type="predicted"/>
<dbReference type="Pfam" id="PF12833">
    <property type="entry name" value="HTH_18"/>
    <property type="match status" value="1"/>
</dbReference>
<dbReference type="InterPro" id="IPR011051">
    <property type="entry name" value="RmlC_Cupin_sf"/>
</dbReference>
<evidence type="ECO:0000313" key="7">
    <source>
        <dbReference type="Proteomes" id="UP000629025"/>
    </source>
</evidence>
<dbReference type="Pfam" id="PF02311">
    <property type="entry name" value="AraC_binding"/>
    <property type="match status" value="1"/>
</dbReference>
<dbReference type="PRINTS" id="PR00032">
    <property type="entry name" value="HTHARAC"/>
</dbReference>
<dbReference type="SMART" id="SM00342">
    <property type="entry name" value="HTH_ARAC"/>
    <property type="match status" value="1"/>
</dbReference>
<keyword evidence="3" id="KW-0010">Activator</keyword>
<dbReference type="PROSITE" id="PS01124">
    <property type="entry name" value="HTH_ARAC_FAMILY_2"/>
    <property type="match status" value="1"/>
</dbReference>
<dbReference type="SUPFAM" id="SSF51182">
    <property type="entry name" value="RmlC-like cupins"/>
    <property type="match status" value="1"/>
</dbReference>
<organism evidence="6 7">
    <name type="scientific">Marinobacterium zhoushanense</name>
    <dbReference type="NCBI Taxonomy" id="1679163"/>
    <lineage>
        <taxon>Bacteria</taxon>
        <taxon>Pseudomonadati</taxon>
        <taxon>Pseudomonadota</taxon>
        <taxon>Gammaproteobacteria</taxon>
        <taxon>Oceanospirillales</taxon>
        <taxon>Oceanospirillaceae</taxon>
        <taxon>Marinobacterium</taxon>
    </lineage>
</organism>
<protein>
    <submittedName>
        <fullName evidence="6">AraC family transcriptional regulator</fullName>
    </submittedName>
</protein>
<dbReference type="Gene3D" id="2.60.120.10">
    <property type="entry name" value="Jelly Rolls"/>
    <property type="match status" value="1"/>
</dbReference>